<proteinExistence type="predicted"/>
<dbReference type="Pfam" id="PF14131">
    <property type="entry name" value="DUF4298"/>
    <property type="match status" value="1"/>
</dbReference>
<gene>
    <name evidence="1" type="ORF">HMPREF9098_0225</name>
</gene>
<dbReference type="HOGENOM" id="CLU_176970_0_0_4"/>
<dbReference type="InterPro" id="IPR025384">
    <property type="entry name" value="DUF4298"/>
</dbReference>
<dbReference type="STRING" id="888741.HMPREF9098_0225"/>
<comment type="caution">
    <text evidence="1">The sequence shown here is derived from an EMBL/GenBank/DDBJ whole genome shotgun (WGS) entry which is preliminary data.</text>
</comment>
<evidence type="ECO:0000313" key="1">
    <source>
        <dbReference type="EMBL" id="EGC18076.1"/>
    </source>
</evidence>
<dbReference type="RefSeq" id="WP_003781105.1">
    <property type="nucleotide sequence ID" value="NZ_GL870929.1"/>
</dbReference>
<name>F0EWI9_9NEIS</name>
<protein>
    <recommendedName>
        <fullName evidence="3">DUF4298 domain-containing protein</fullName>
    </recommendedName>
</protein>
<evidence type="ECO:0000313" key="2">
    <source>
        <dbReference type="Proteomes" id="UP000004088"/>
    </source>
</evidence>
<dbReference type="EMBL" id="AEWV01000006">
    <property type="protein sequence ID" value="EGC18076.1"/>
    <property type="molecule type" value="Genomic_DNA"/>
</dbReference>
<dbReference type="AlphaFoldDB" id="F0EWI9"/>
<sequence>MGHLQQRVNAAQETYDEWCALLPELEADLARFEQAAMLVGKLTAFAQNEFLELHDAIENGAPVDLTTGGNLSVMNQDAVWDAYTDFRRVLLARLKQSVAALEAAG</sequence>
<accession>F0EWI9</accession>
<keyword evidence="2" id="KW-1185">Reference proteome</keyword>
<evidence type="ECO:0008006" key="3">
    <source>
        <dbReference type="Google" id="ProtNLM"/>
    </source>
</evidence>
<organism evidence="1 2">
    <name type="scientific">Kingella denitrificans ATCC 33394</name>
    <dbReference type="NCBI Taxonomy" id="888741"/>
    <lineage>
        <taxon>Bacteria</taxon>
        <taxon>Pseudomonadati</taxon>
        <taxon>Pseudomonadota</taxon>
        <taxon>Betaproteobacteria</taxon>
        <taxon>Neisseriales</taxon>
        <taxon>Neisseriaceae</taxon>
        <taxon>Kingella</taxon>
    </lineage>
</organism>
<dbReference type="Proteomes" id="UP000004088">
    <property type="component" value="Unassembled WGS sequence"/>
</dbReference>
<reference evidence="1 2" key="1">
    <citation type="submission" date="2011-01" db="EMBL/GenBank/DDBJ databases">
        <authorList>
            <person name="Muzny D."/>
            <person name="Qin X."/>
            <person name="Deng J."/>
            <person name="Jiang H."/>
            <person name="Liu Y."/>
            <person name="Qu J."/>
            <person name="Song X.-Z."/>
            <person name="Zhang L."/>
            <person name="Thornton R."/>
            <person name="Coyle M."/>
            <person name="Francisco L."/>
            <person name="Jackson L."/>
            <person name="Javaid M."/>
            <person name="Korchina V."/>
            <person name="Kovar C."/>
            <person name="Mata R."/>
            <person name="Mathew T."/>
            <person name="Ngo R."/>
            <person name="Nguyen L."/>
            <person name="Nguyen N."/>
            <person name="Okwuonu G."/>
            <person name="Ongeri F."/>
            <person name="Pham C."/>
            <person name="Simmons D."/>
            <person name="Wilczek-Boney K."/>
            <person name="Hale W."/>
            <person name="Jakkamsetti A."/>
            <person name="Pham P."/>
            <person name="Ruth R."/>
            <person name="San Lucas F."/>
            <person name="Warren J."/>
            <person name="Zhang J."/>
            <person name="Zhao Z."/>
            <person name="Zhou C."/>
            <person name="Zhu D."/>
            <person name="Lee S."/>
            <person name="Bess C."/>
            <person name="Blankenburg K."/>
            <person name="Forbes L."/>
            <person name="Fu Q."/>
            <person name="Gubbala S."/>
            <person name="Hirani K."/>
            <person name="Jayaseelan J.C."/>
            <person name="Lara F."/>
            <person name="Munidasa M."/>
            <person name="Palculict T."/>
            <person name="Patil S."/>
            <person name="Pu L.-L."/>
            <person name="Saada N."/>
            <person name="Tang L."/>
            <person name="Weissenberger G."/>
            <person name="Zhu Y."/>
            <person name="Hemphill L."/>
            <person name="Shang Y."/>
            <person name="Youmans B."/>
            <person name="Ayvaz T."/>
            <person name="Ross M."/>
            <person name="Santibanez J."/>
            <person name="Aqrawi P."/>
            <person name="Gross S."/>
            <person name="Joshi V."/>
            <person name="Fowler G."/>
            <person name="Nazareth L."/>
            <person name="Reid J."/>
            <person name="Worley K."/>
            <person name="Petrosino J."/>
            <person name="Highlander S."/>
            <person name="Gibbs R."/>
        </authorList>
    </citation>
    <scope>NUCLEOTIDE SEQUENCE [LARGE SCALE GENOMIC DNA]</scope>
    <source>
        <strain evidence="1 2">ATCC 33394</strain>
    </source>
</reference>